<name>A0A853IKZ6_9GAMM</name>
<evidence type="ECO:0008006" key="4">
    <source>
        <dbReference type="Google" id="ProtNLM"/>
    </source>
</evidence>
<proteinExistence type="predicted"/>
<keyword evidence="1" id="KW-0175">Coiled coil</keyword>
<organism evidence="2 3">
    <name type="scientific">Spartinivicinus marinus</name>
    <dbReference type="NCBI Taxonomy" id="2994442"/>
    <lineage>
        <taxon>Bacteria</taxon>
        <taxon>Pseudomonadati</taxon>
        <taxon>Pseudomonadota</taxon>
        <taxon>Gammaproteobacteria</taxon>
        <taxon>Oceanospirillales</taxon>
        <taxon>Zooshikellaceae</taxon>
        <taxon>Spartinivicinus</taxon>
    </lineage>
</organism>
<keyword evidence="3" id="KW-1185">Reference proteome</keyword>
<dbReference type="EMBL" id="JACCKB010000136">
    <property type="protein sequence ID" value="NYZ69745.1"/>
    <property type="molecule type" value="Genomic_DNA"/>
</dbReference>
<comment type="caution">
    <text evidence="2">The sequence shown here is derived from an EMBL/GenBank/DDBJ whole genome shotgun (WGS) entry which is preliminary data.</text>
</comment>
<sequence>MAKYTKQQKENILKLLFPPENKSVPVVHKLTGIPQSTLHTWKAKVRSQQVNMPKEIPIQSWSSEQKLNVIIETAALSQPELAAYCRKKGLYVEQVDQWKREFIQPEQPSQKLKKSLQVEKQRCQQLEKELKRKEKALAEAAALLVLQKKAQSIWGQDEEA</sequence>
<dbReference type="AlphaFoldDB" id="A0A853IKZ6"/>
<dbReference type="InterPro" id="IPR009057">
    <property type="entry name" value="Homeodomain-like_sf"/>
</dbReference>
<gene>
    <name evidence="2" type="ORF">H0A36_27415</name>
</gene>
<dbReference type="SUPFAM" id="SSF46689">
    <property type="entry name" value="Homeodomain-like"/>
    <property type="match status" value="1"/>
</dbReference>
<protein>
    <recommendedName>
        <fullName evidence="4">Transposase</fullName>
    </recommendedName>
</protein>
<evidence type="ECO:0000313" key="3">
    <source>
        <dbReference type="Proteomes" id="UP000569732"/>
    </source>
</evidence>
<feature type="coiled-coil region" evidence="1">
    <location>
        <begin position="109"/>
        <end position="143"/>
    </location>
</feature>
<dbReference type="Proteomes" id="UP000569732">
    <property type="component" value="Unassembled WGS sequence"/>
</dbReference>
<dbReference type="RefSeq" id="WP_180571722.1">
    <property type="nucleotide sequence ID" value="NZ_JACCKB010000136.1"/>
</dbReference>
<accession>A0A853IKZ6</accession>
<reference evidence="2 3" key="1">
    <citation type="submission" date="2020-07" db="EMBL/GenBank/DDBJ databases">
        <title>Endozoicomonas sp. nov., isolated from sediment.</title>
        <authorList>
            <person name="Gu T."/>
        </authorList>
    </citation>
    <scope>NUCLEOTIDE SEQUENCE [LARGE SCALE GENOMIC DNA]</scope>
    <source>
        <strain evidence="2 3">SM1973</strain>
    </source>
</reference>
<evidence type="ECO:0000256" key="1">
    <source>
        <dbReference type="SAM" id="Coils"/>
    </source>
</evidence>
<evidence type="ECO:0000313" key="2">
    <source>
        <dbReference type="EMBL" id="NYZ69745.1"/>
    </source>
</evidence>